<feature type="non-terminal residue" evidence="1">
    <location>
        <position position="1"/>
    </location>
</feature>
<protein>
    <submittedName>
        <fullName evidence="1">PadR family transcriptional regulator</fullName>
    </submittedName>
</protein>
<dbReference type="Proteomes" id="UP001597024">
    <property type="component" value="Unassembled WGS sequence"/>
</dbReference>
<accession>A0ABW3DM27</accession>
<proteinExistence type="predicted"/>
<sequence length="74" mass="8256">AALLERAERLRAILAEDRRALDRALASGQVPRLFVIEAEYALHTTRGELDWVTGIAEEIRTGSLTWPGDREDPA</sequence>
<gene>
    <name evidence="1" type="ORF">ACFQ08_07445</name>
</gene>
<dbReference type="EMBL" id="JBHTHX010000158">
    <property type="protein sequence ID" value="MFD0884386.1"/>
    <property type="molecule type" value="Genomic_DNA"/>
</dbReference>
<reference evidence="2" key="1">
    <citation type="journal article" date="2019" name="Int. J. Syst. Evol. Microbiol.">
        <title>The Global Catalogue of Microorganisms (GCM) 10K type strain sequencing project: providing services to taxonomists for standard genome sequencing and annotation.</title>
        <authorList>
            <consortium name="The Broad Institute Genomics Platform"/>
            <consortium name="The Broad Institute Genome Sequencing Center for Infectious Disease"/>
            <person name="Wu L."/>
            <person name="Ma J."/>
        </authorList>
    </citation>
    <scope>NUCLEOTIDE SEQUENCE [LARGE SCALE GENOMIC DNA]</scope>
    <source>
        <strain evidence="2">CCUG 62974</strain>
    </source>
</reference>
<evidence type="ECO:0000313" key="1">
    <source>
        <dbReference type="EMBL" id="MFD0884386.1"/>
    </source>
</evidence>
<evidence type="ECO:0000313" key="2">
    <source>
        <dbReference type="Proteomes" id="UP001597024"/>
    </source>
</evidence>
<keyword evidence="2" id="KW-1185">Reference proteome</keyword>
<name>A0ABW3DM27_9ACTN</name>
<organism evidence="1 2">
    <name type="scientific">Streptosporangium algeriense</name>
    <dbReference type="NCBI Taxonomy" id="1682748"/>
    <lineage>
        <taxon>Bacteria</taxon>
        <taxon>Bacillati</taxon>
        <taxon>Actinomycetota</taxon>
        <taxon>Actinomycetes</taxon>
        <taxon>Streptosporangiales</taxon>
        <taxon>Streptosporangiaceae</taxon>
        <taxon>Streptosporangium</taxon>
    </lineage>
</organism>
<comment type="caution">
    <text evidence="1">The sequence shown here is derived from an EMBL/GenBank/DDBJ whole genome shotgun (WGS) entry which is preliminary data.</text>
</comment>